<feature type="compositionally biased region" description="Pro residues" evidence="1">
    <location>
        <begin position="129"/>
        <end position="138"/>
    </location>
</feature>
<dbReference type="RefSeq" id="WP_071806903.1">
    <property type="nucleotide sequence ID" value="NZ_MEIA01000216.1"/>
</dbReference>
<dbReference type="SUPFAM" id="SSF69572">
    <property type="entry name" value="Activating enzymes of the ubiquitin-like proteins"/>
    <property type="match status" value="1"/>
</dbReference>
<name>A0A1K0GN45_9ACTN</name>
<sequence>MSGPALSRPTLLPGLLRTWRGSSTLQLGVRTVRAVLIDLPDPAAARLLTLLDGSRSQREVLRRATALGAAPADAEALLDSLSRAGLVVSANALYPSGSDAEQLSGEAAALVLAPDPTRAPAGRLFTPDAEPPGGPPRVPDQRGTSTDPPHVPDQSGTSSSPPRVTNQGGTSAASRAVADPSGTAGGPLLAADLAGTSARAFLSDHRDGPAERTPDRGAQTLVADVLRRRRAARIVVRGRGRLGAGIAVGLAESGIGHVHADLSGAVTRQDRIAGPLRDTPPGTSRSAAATAAVLLAVPSTGTRAVRRGGADLVVQLDHDQPVALLAAGYAQRRQPHLAVGIREAAAVIGPLVPGVGGPCLNCLDLHRHDRNPDAGRPTPDPRDGEPCAAATVLAATAYAVAQVLEFVDGLVPATLGAEIEIGAPGRLRRRSWATHPCCFCVGSRGRPSRGGRTPPRRAQ</sequence>
<proteinExistence type="predicted"/>
<comment type="caution">
    <text evidence="2">The sequence shown here is derived from an EMBL/GenBank/DDBJ whole genome shotgun (WGS) entry which is preliminary data.</text>
</comment>
<dbReference type="Gene3D" id="3.90.930.60">
    <property type="match status" value="1"/>
</dbReference>
<evidence type="ECO:0000256" key="1">
    <source>
        <dbReference type="SAM" id="MobiDB-lite"/>
    </source>
</evidence>
<dbReference type="AlphaFoldDB" id="A0A1K0GN45"/>
<accession>A0A1K0GN45</accession>
<evidence type="ECO:0008006" key="4">
    <source>
        <dbReference type="Google" id="ProtNLM"/>
    </source>
</evidence>
<dbReference type="EMBL" id="MEIA01000216">
    <property type="protein sequence ID" value="OJF12492.1"/>
    <property type="molecule type" value="Genomic_DNA"/>
</dbReference>
<dbReference type="Proteomes" id="UP000182486">
    <property type="component" value="Unassembled WGS sequence"/>
</dbReference>
<feature type="compositionally biased region" description="Polar residues" evidence="1">
    <location>
        <begin position="154"/>
        <end position="173"/>
    </location>
</feature>
<evidence type="ECO:0000313" key="3">
    <source>
        <dbReference type="Proteomes" id="UP000182486"/>
    </source>
</evidence>
<organism evidence="2 3">
    <name type="scientific">Couchioplanes caeruleus subsp. caeruleus</name>
    <dbReference type="NCBI Taxonomy" id="56427"/>
    <lineage>
        <taxon>Bacteria</taxon>
        <taxon>Bacillati</taxon>
        <taxon>Actinomycetota</taxon>
        <taxon>Actinomycetes</taxon>
        <taxon>Micromonosporales</taxon>
        <taxon>Micromonosporaceae</taxon>
        <taxon>Couchioplanes</taxon>
    </lineage>
</organism>
<feature type="region of interest" description="Disordered" evidence="1">
    <location>
        <begin position="118"/>
        <end position="189"/>
    </location>
</feature>
<dbReference type="Gene3D" id="3.40.50.720">
    <property type="entry name" value="NAD(P)-binding Rossmann-like Domain"/>
    <property type="match status" value="1"/>
</dbReference>
<evidence type="ECO:0000313" key="2">
    <source>
        <dbReference type="EMBL" id="OJF12492.1"/>
    </source>
</evidence>
<protein>
    <recommendedName>
        <fullName evidence="4">ThiF family protein</fullName>
    </recommendedName>
</protein>
<reference evidence="2 3" key="1">
    <citation type="submission" date="2016-09" db="EMBL/GenBank/DDBJ databases">
        <title>Couchioplanes caeruleus draft genome sequence.</title>
        <authorList>
            <person name="Sheehan J."/>
            <person name="Caffrey P."/>
        </authorList>
    </citation>
    <scope>NUCLEOTIDE SEQUENCE [LARGE SCALE GENOMIC DNA]</scope>
    <source>
        <strain evidence="2 3">DSM 43634</strain>
    </source>
</reference>
<dbReference type="InterPro" id="IPR035985">
    <property type="entry name" value="Ubiquitin-activating_enz"/>
</dbReference>
<gene>
    <name evidence="2" type="ORF">BG844_20210</name>
</gene>
<keyword evidence="3" id="KW-1185">Reference proteome</keyword>
<dbReference type="GO" id="GO:0008641">
    <property type="term" value="F:ubiquitin-like modifier activating enzyme activity"/>
    <property type="evidence" value="ECO:0007669"/>
    <property type="project" value="InterPro"/>
</dbReference>